<sequence>MVDEGMEPSRSAKKRAAKEVEQMAWELTELPDAEVALLPLNDLLSKALNDVRQTRGHGSRKRQLKFFSGLLRREPEQCDELRAFLAGEHQQQLDQNRRTHQLEQLRERLCDVTQRAEAMDEVQELLPLVDIVELKKWLNGYRGPQDKRAYRQVFRLLRAASDAAEES</sequence>
<protein>
    <recommendedName>
        <fullName evidence="7">Ribosome-associated protein</fullName>
    </recommendedName>
</protein>
<keyword evidence="4" id="KW-0694">RNA-binding</keyword>
<dbReference type="GO" id="GO:0019843">
    <property type="term" value="F:rRNA binding"/>
    <property type="evidence" value="ECO:0007669"/>
    <property type="project" value="UniProtKB-KW"/>
</dbReference>
<evidence type="ECO:0000256" key="1">
    <source>
        <dbReference type="ARBA" id="ARBA00022490"/>
    </source>
</evidence>
<dbReference type="EMBL" id="AAEW02000002">
    <property type="protein sequence ID" value="EAT16915.1"/>
    <property type="molecule type" value="Genomic_DNA"/>
</dbReference>
<accession>Q1K3Q9</accession>
<dbReference type="GO" id="GO:0042254">
    <property type="term" value="P:ribosome biogenesis"/>
    <property type="evidence" value="ECO:0007669"/>
    <property type="project" value="UniProtKB-KW"/>
</dbReference>
<dbReference type="InterPro" id="IPR006839">
    <property type="entry name" value="DarP"/>
</dbReference>
<evidence type="ECO:0008006" key="7">
    <source>
        <dbReference type="Google" id="ProtNLM"/>
    </source>
</evidence>
<dbReference type="PANTHER" id="PTHR38101:SF1">
    <property type="entry name" value="UPF0307 PROTEIN YJGA"/>
    <property type="match status" value="1"/>
</dbReference>
<keyword evidence="1" id="KW-0963">Cytoplasm</keyword>
<dbReference type="AlphaFoldDB" id="Q1K3Q9"/>
<proteinExistence type="predicted"/>
<organism evidence="5 6">
    <name type="scientific">Desulfuromonas acetoxidans (strain DSM 684 / 11070)</name>
    <dbReference type="NCBI Taxonomy" id="281689"/>
    <lineage>
        <taxon>Bacteria</taxon>
        <taxon>Pseudomonadati</taxon>
        <taxon>Thermodesulfobacteriota</taxon>
        <taxon>Desulfuromonadia</taxon>
        <taxon>Desulfuromonadales</taxon>
        <taxon>Desulfuromonadaceae</taxon>
        <taxon>Desulfuromonas</taxon>
    </lineage>
</organism>
<dbReference type="Gene3D" id="1.10.60.30">
    <property type="entry name" value="PSPTO4464-like domains"/>
    <property type="match status" value="2"/>
</dbReference>
<dbReference type="GO" id="GO:0005829">
    <property type="term" value="C:cytosol"/>
    <property type="evidence" value="ECO:0007669"/>
    <property type="project" value="TreeGrafter"/>
</dbReference>
<dbReference type="SUPFAM" id="SSF158710">
    <property type="entry name" value="PSPTO4464-like"/>
    <property type="match status" value="1"/>
</dbReference>
<keyword evidence="2" id="KW-0690">Ribosome biogenesis</keyword>
<evidence type="ECO:0000313" key="5">
    <source>
        <dbReference type="EMBL" id="EAT16915.1"/>
    </source>
</evidence>
<name>Q1K3Q9_DESA6</name>
<reference evidence="5" key="2">
    <citation type="submission" date="2006-05" db="EMBL/GenBank/DDBJ databases">
        <title>Sequencing of the draft genome and assembly of Desulfuromonas acetoxidans DSM 684.</title>
        <authorList>
            <consortium name="US DOE Joint Genome Institute (JGI-PGF)"/>
            <person name="Copeland A."/>
            <person name="Lucas S."/>
            <person name="Lapidus A."/>
            <person name="Barry K."/>
            <person name="Detter J.C."/>
            <person name="Glavina del Rio T."/>
            <person name="Hammon N."/>
            <person name="Israni S."/>
            <person name="Dalin E."/>
            <person name="Tice H."/>
            <person name="Bruce D."/>
            <person name="Pitluck S."/>
            <person name="Richardson P."/>
        </authorList>
    </citation>
    <scope>NUCLEOTIDE SEQUENCE [LARGE SCALE GENOMIC DNA]</scope>
    <source>
        <strain evidence="5">DSM 684</strain>
    </source>
</reference>
<evidence type="ECO:0000256" key="3">
    <source>
        <dbReference type="ARBA" id="ARBA00022730"/>
    </source>
</evidence>
<keyword evidence="6" id="KW-1185">Reference proteome</keyword>
<evidence type="ECO:0000256" key="2">
    <source>
        <dbReference type="ARBA" id="ARBA00022517"/>
    </source>
</evidence>
<comment type="caution">
    <text evidence="5">The sequence shown here is derived from an EMBL/GenBank/DDBJ whole genome shotgun (WGS) entry which is preliminary data.</text>
</comment>
<dbReference type="InterPro" id="IPR023153">
    <property type="entry name" value="DarP_sf"/>
</dbReference>
<keyword evidence="3" id="KW-0699">rRNA-binding</keyword>
<evidence type="ECO:0000256" key="4">
    <source>
        <dbReference type="ARBA" id="ARBA00022884"/>
    </source>
</evidence>
<dbReference type="RefSeq" id="WP_005997737.1">
    <property type="nucleotide sequence ID" value="NZ_AAEW02000002.1"/>
</dbReference>
<evidence type="ECO:0000313" key="6">
    <source>
        <dbReference type="Proteomes" id="UP000005695"/>
    </source>
</evidence>
<dbReference type="OrthoDB" id="5402031at2"/>
<gene>
    <name evidence="5" type="ORF">Dace_2781</name>
</gene>
<dbReference type="Pfam" id="PF04751">
    <property type="entry name" value="DarP"/>
    <property type="match status" value="1"/>
</dbReference>
<reference evidence="5" key="1">
    <citation type="submission" date="2006-05" db="EMBL/GenBank/DDBJ databases">
        <title>Annotation of the draft genome assembly of Desulfuromonas acetoxidans DSM 684.</title>
        <authorList>
            <consortium name="US DOE Joint Genome Institute (JGI-ORNL)"/>
            <person name="Larimer F."/>
            <person name="Land M."/>
            <person name="Hauser L."/>
        </authorList>
    </citation>
    <scope>NUCLEOTIDE SEQUENCE [LARGE SCALE GENOMIC DNA]</scope>
    <source>
        <strain evidence="5">DSM 684</strain>
    </source>
</reference>
<dbReference type="Proteomes" id="UP000005695">
    <property type="component" value="Unassembled WGS sequence"/>
</dbReference>
<dbReference type="NCBIfam" id="NF003593">
    <property type="entry name" value="PRK05255.1-1"/>
    <property type="match status" value="1"/>
</dbReference>
<dbReference type="PANTHER" id="PTHR38101">
    <property type="entry name" value="UPF0307 PROTEIN YJGA"/>
    <property type="match status" value="1"/>
</dbReference>
<dbReference type="CDD" id="cd16331">
    <property type="entry name" value="YjgA-like"/>
    <property type="match status" value="1"/>
</dbReference>